<proteinExistence type="predicted"/>
<feature type="transmembrane region" description="Helical" evidence="1">
    <location>
        <begin position="83"/>
        <end position="101"/>
    </location>
</feature>
<protein>
    <recommendedName>
        <fullName evidence="2">Zinc-ribbon domain-containing protein</fullName>
    </recommendedName>
</protein>
<name>A0A517M5U2_9BACT</name>
<gene>
    <name evidence="3" type="ORF">EC9_44510</name>
</gene>
<organism evidence="3 4">
    <name type="scientific">Rosistilla ulvae</name>
    <dbReference type="NCBI Taxonomy" id="1930277"/>
    <lineage>
        <taxon>Bacteria</taxon>
        <taxon>Pseudomonadati</taxon>
        <taxon>Planctomycetota</taxon>
        <taxon>Planctomycetia</taxon>
        <taxon>Pirellulales</taxon>
        <taxon>Pirellulaceae</taxon>
        <taxon>Rosistilla</taxon>
    </lineage>
</organism>
<dbReference type="Pfam" id="PF13240">
    <property type="entry name" value="Zn_Ribbon_1"/>
    <property type="match status" value="1"/>
</dbReference>
<accession>A0A517M5U2</accession>
<dbReference type="RefSeq" id="WP_145123062.1">
    <property type="nucleotide sequence ID" value="NZ_CP036261.1"/>
</dbReference>
<keyword evidence="1" id="KW-0472">Membrane</keyword>
<evidence type="ECO:0000256" key="1">
    <source>
        <dbReference type="SAM" id="Phobius"/>
    </source>
</evidence>
<evidence type="ECO:0000259" key="2">
    <source>
        <dbReference type="Pfam" id="PF13240"/>
    </source>
</evidence>
<dbReference type="InterPro" id="IPR026870">
    <property type="entry name" value="Zinc_ribbon_dom"/>
</dbReference>
<evidence type="ECO:0000313" key="3">
    <source>
        <dbReference type="EMBL" id="QDS90244.1"/>
    </source>
</evidence>
<feature type="domain" description="Zinc-ribbon" evidence="2">
    <location>
        <begin position="19"/>
        <end position="39"/>
    </location>
</feature>
<dbReference type="EMBL" id="CP036261">
    <property type="protein sequence ID" value="QDS90244.1"/>
    <property type="molecule type" value="Genomic_DNA"/>
</dbReference>
<keyword evidence="4" id="KW-1185">Reference proteome</keyword>
<keyword evidence="1" id="KW-1133">Transmembrane helix</keyword>
<dbReference type="KEGG" id="ruv:EC9_44510"/>
<sequence>MFAKWFRRSRRPVVDRTPCPHCGAMILETATFCRHCGASDASGWQDETEGYADDMADDDFDYDEFLQREFPDEAPPRRDFKSFVIIVLLICFVGGLLLSLGM</sequence>
<dbReference type="Proteomes" id="UP000319557">
    <property type="component" value="Chromosome"/>
</dbReference>
<reference evidence="3 4" key="1">
    <citation type="submission" date="2019-02" db="EMBL/GenBank/DDBJ databases">
        <title>Deep-cultivation of Planctomycetes and their phenomic and genomic characterization uncovers novel biology.</title>
        <authorList>
            <person name="Wiegand S."/>
            <person name="Jogler M."/>
            <person name="Boedeker C."/>
            <person name="Pinto D."/>
            <person name="Vollmers J."/>
            <person name="Rivas-Marin E."/>
            <person name="Kohn T."/>
            <person name="Peeters S.H."/>
            <person name="Heuer A."/>
            <person name="Rast P."/>
            <person name="Oberbeckmann S."/>
            <person name="Bunk B."/>
            <person name="Jeske O."/>
            <person name="Meyerdierks A."/>
            <person name="Storesund J.E."/>
            <person name="Kallscheuer N."/>
            <person name="Luecker S."/>
            <person name="Lage O.M."/>
            <person name="Pohl T."/>
            <person name="Merkel B.J."/>
            <person name="Hornburger P."/>
            <person name="Mueller R.-W."/>
            <person name="Bruemmer F."/>
            <person name="Labrenz M."/>
            <person name="Spormann A.M."/>
            <person name="Op den Camp H."/>
            <person name="Overmann J."/>
            <person name="Amann R."/>
            <person name="Jetten M.S.M."/>
            <person name="Mascher T."/>
            <person name="Medema M.H."/>
            <person name="Devos D.P."/>
            <person name="Kaster A.-K."/>
            <person name="Ovreas L."/>
            <person name="Rohde M."/>
            <person name="Galperin M.Y."/>
            <person name="Jogler C."/>
        </authorList>
    </citation>
    <scope>NUCLEOTIDE SEQUENCE [LARGE SCALE GENOMIC DNA]</scope>
    <source>
        <strain evidence="3 4">EC9</strain>
    </source>
</reference>
<evidence type="ECO:0000313" key="4">
    <source>
        <dbReference type="Proteomes" id="UP000319557"/>
    </source>
</evidence>
<keyword evidence="1" id="KW-0812">Transmembrane</keyword>
<dbReference type="AlphaFoldDB" id="A0A517M5U2"/>